<proteinExistence type="predicted"/>
<comment type="caution">
    <text evidence="1">The sequence shown here is derived from an EMBL/GenBank/DDBJ whole genome shotgun (WGS) entry which is preliminary data.</text>
</comment>
<dbReference type="EMBL" id="QGKY02001250">
    <property type="protein sequence ID" value="KAF2561374.1"/>
    <property type="molecule type" value="Genomic_DNA"/>
</dbReference>
<dbReference type="AlphaFoldDB" id="A0A8S9HUT2"/>
<accession>A0A8S9HUT2</accession>
<organism evidence="1">
    <name type="scientific">Brassica cretica</name>
    <name type="common">Mustard</name>
    <dbReference type="NCBI Taxonomy" id="69181"/>
    <lineage>
        <taxon>Eukaryota</taxon>
        <taxon>Viridiplantae</taxon>
        <taxon>Streptophyta</taxon>
        <taxon>Embryophyta</taxon>
        <taxon>Tracheophyta</taxon>
        <taxon>Spermatophyta</taxon>
        <taxon>Magnoliopsida</taxon>
        <taxon>eudicotyledons</taxon>
        <taxon>Gunneridae</taxon>
        <taxon>Pentapetalae</taxon>
        <taxon>rosids</taxon>
        <taxon>malvids</taxon>
        <taxon>Brassicales</taxon>
        <taxon>Brassicaceae</taxon>
        <taxon>Brassiceae</taxon>
        <taxon>Brassica</taxon>
    </lineage>
</organism>
<reference evidence="1" key="1">
    <citation type="submission" date="2019-12" db="EMBL/GenBank/DDBJ databases">
        <title>Genome sequencing and annotation of Brassica cretica.</title>
        <authorList>
            <person name="Studholme D.J."/>
            <person name="Sarris P.F."/>
        </authorList>
    </citation>
    <scope>NUCLEOTIDE SEQUENCE</scope>
    <source>
        <strain evidence="2">PFS-001/15</strain>
        <strain evidence="1">PFS-102/07</strain>
        <tissue evidence="1">Leaf</tissue>
    </source>
</reference>
<dbReference type="EMBL" id="QGKW02000717">
    <property type="protein sequence ID" value="KAF2595532.1"/>
    <property type="molecule type" value="Genomic_DNA"/>
</dbReference>
<evidence type="ECO:0000313" key="2">
    <source>
        <dbReference type="EMBL" id="KAF2595532.1"/>
    </source>
</evidence>
<evidence type="ECO:0000313" key="1">
    <source>
        <dbReference type="EMBL" id="KAF2561374.1"/>
    </source>
</evidence>
<protein>
    <submittedName>
        <fullName evidence="1">Uncharacterized protein</fullName>
    </submittedName>
</protein>
<sequence length="102" mass="11372">MTSFLISSPVLHLSISHGSKSRDPLHGDLALLLHRLVVTGRHEKLPSSLQSRSSVLCPSSNLLISLTSNLYLSSHKFEQLSVGRDSRVKRLAEQQVLVAWRF</sequence>
<name>A0A8S9HUT2_BRACR</name>
<gene>
    <name evidence="2" type="ORF">F2Q68_00009143</name>
    <name evidence="1" type="ORF">F2Q70_00016154</name>
</gene>
<dbReference type="Proteomes" id="UP000712281">
    <property type="component" value="Unassembled WGS sequence"/>
</dbReference>